<proteinExistence type="predicted"/>
<dbReference type="CDD" id="cd01029">
    <property type="entry name" value="TOPRIM_primases"/>
    <property type="match status" value="1"/>
</dbReference>
<reference evidence="2 3" key="1">
    <citation type="submission" date="2018-08" db="EMBL/GenBank/DDBJ databases">
        <title>Murine metabolic-syndrome-specific gut microbial biobank.</title>
        <authorList>
            <person name="Liu C."/>
        </authorList>
    </citation>
    <scope>NUCLEOTIDE SEQUENCE [LARGE SCALE GENOMIC DNA]</scope>
    <source>
        <strain evidence="2 3">583</strain>
    </source>
</reference>
<sequence>MGVTKCADGSVFIPIRSGESCPICGSRKGRCSKFYNDEGILVFYRCKNQPSDKPNNGWYIHTIKDLEGINPNDRKINSIPNITVGEEMSEERLNITDSAYRYFRSLLKKYEGKYLNQRDLSDLHKRGVSDEIVERMKLFSMPTLVINSQKELDNFKLMKSKKLYTKQKRYTGKPIRVFVRNYSDGENTYDCQYQTAIAKDMERKFGNELLKVAGFAKRSGANGDYITFQSARYNGLFNLITKILTVALLTKDSNLLRLAYSNFWRVEQFKPIKGYFIPYINQEGKIQAVQYRLTIPILDDKYKPMRYFWYSSKNARSGSPIDYYIPSKIFTRSDGKKREDILLVTEGALKGKIAAERLGFKTVTEAGVSNYRNLIEDIIEISKYEKIRHKIILALDMDKFENEEVMKAEQKTMTLLHQAGYEVAIAFWDGRVAKGIDDALKLKLKIQFKAV</sequence>
<dbReference type="OrthoDB" id="2665710at2"/>
<dbReference type="Proteomes" id="UP000467132">
    <property type="component" value="Unassembled WGS sequence"/>
</dbReference>
<comment type="caution">
    <text evidence="2">The sequence shown here is derived from an EMBL/GenBank/DDBJ whole genome shotgun (WGS) entry which is preliminary data.</text>
</comment>
<evidence type="ECO:0000313" key="2">
    <source>
        <dbReference type="EMBL" id="NBI07540.1"/>
    </source>
</evidence>
<evidence type="ECO:0000259" key="1">
    <source>
        <dbReference type="Pfam" id="PF12965"/>
    </source>
</evidence>
<dbReference type="RefSeq" id="WP_160198006.1">
    <property type="nucleotide sequence ID" value="NZ_QXXA01000013.1"/>
</dbReference>
<protein>
    <submittedName>
        <fullName evidence="2">DUF3854 domain-containing protein</fullName>
    </submittedName>
</protein>
<evidence type="ECO:0000313" key="3">
    <source>
        <dbReference type="Proteomes" id="UP000467132"/>
    </source>
</evidence>
<keyword evidence="3" id="KW-1185">Reference proteome</keyword>
<name>A0A845QZE8_9CLOT</name>
<accession>A0A845QZE8</accession>
<dbReference type="InterPro" id="IPR034154">
    <property type="entry name" value="TOPRIM_DnaG/twinkle"/>
</dbReference>
<dbReference type="Pfam" id="PF12965">
    <property type="entry name" value="DUF3854"/>
    <property type="match status" value="1"/>
</dbReference>
<dbReference type="AlphaFoldDB" id="A0A845QZE8"/>
<dbReference type="EMBL" id="QXXA01000013">
    <property type="protein sequence ID" value="NBI07540.1"/>
    <property type="molecule type" value="Genomic_DNA"/>
</dbReference>
<feature type="domain" description="DUF3854" evidence="1">
    <location>
        <begin position="342"/>
        <end position="440"/>
    </location>
</feature>
<organism evidence="2 3">
    <name type="scientific">Senegalia massiliensis</name>
    <dbReference type="NCBI Taxonomy" id="1720316"/>
    <lineage>
        <taxon>Bacteria</taxon>
        <taxon>Bacillati</taxon>
        <taxon>Bacillota</taxon>
        <taxon>Clostridia</taxon>
        <taxon>Eubacteriales</taxon>
        <taxon>Clostridiaceae</taxon>
        <taxon>Senegalia</taxon>
    </lineage>
</organism>
<dbReference type="InterPro" id="IPR024385">
    <property type="entry name" value="DUF3854"/>
</dbReference>
<gene>
    <name evidence="2" type="ORF">D3Z33_11830</name>
</gene>